<organism evidence="3 4">
    <name type="scientific">Faecalibacterium gallinarum</name>
    <dbReference type="NCBI Taxonomy" id="2903556"/>
    <lineage>
        <taxon>Bacteria</taxon>
        <taxon>Bacillati</taxon>
        <taxon>Bacillota</taxon>
        <taxon>Clostridia</taxon>
        <taxon>Eubacteriales</taxon>
        <taxon>Oscillospiraceae</taxon>
        <taxon>Faecalibacterium</taxon>
    </lineage>
</organism>
<dbReference type="InterPro" id="IPR052179">
    <property type="entry name" value="DD-CPase-like"/>
</dbReference>
<proteinExistence type="predicted"/>
<dbReference type="GO" id="GO:0008233">
    <property type="term" value="F:peptidase activity"/>
    <property type="evidence" value="ECO:0007669"/>
    <property type="project" value="InterPro"/>
</dbReference>
<gene>
    <name evidence="3" type="ORF">JCM17207_10100</name>
</gene>
<reference evidence="3" key="1">
    <citation type="journal article" date="2022" name="Int. J. Syst. Evol. Microbiol.">
        <title>Genome-based, phenotypic and chemotaxonomic classification of Faecalibacterium strains: proposal of three novel species Faecalibacterium duncaniae sp. nov., Faecalibacterium hattorii sp. nov. and Faecalibacterium gallinarum sp. nov. .</title>
        <authorList>
            <person name="Sakamoto M."/>
            <person name="Sakurai N."/>
            <person name="Tanno H."/>
            <person name="Iino T."/>
            <person name="Ohkuma M."/>
            <person name="Endo A."/>
        </authorList>
    </citation>
    <scope>NUCLEOTIDE SEQUENCE</scope>
    <source>
        <strain evidence="3">JCM 17207</strain>
    </source>
</reference>
<dbReference type="InterPro" id="IPR003709">
    <property type="entry name" value="VanY-like_core_dom"/>
</dbReference>
<dbReference type="PANTHER" id="PTHR34385">
    <property type="entry name" value="D-ALANYL-D-ALANINE CARBOXYPEPTIDASE"/>
    <property type="match status" value="1"/>
</dbReference>
<evidence type="ECO:0000259" key="2">
    <source>
        <dbReference type="Pfam" id="PF02557"/>
    </source>
</evidence>
<dbReference type="Gene3D" id="3.30.1380.10">
    <property type="match status" value="1"/>
</dbReference>
<dbReference type="SUPFAM" id="SSF55166">
    <property type="entry name" value="Hedgehog/DD-peptidase"/>
    <property type="match status" value="1"/>
</dbReference>
<dbReference type="GO" id="GO:0006508">
    <property type="term" value="P:proteolysis"/>
    <property type="evidence" value="ECO:0007669"/>
    <property type="project" value="InterPro"/>
</dbReference>
<feature type="region of interest" description="Disordered" evidence="1">
    <location>
        <begin position="1"/>
        <end position="24"/>
    </location>
</feature>
<dbReference type="Proteomes" id="UP001055185">
    <property type="component" value="Unassembled WGS sequence"/>
</dbReference>
<sequence length="319" mass="34230">MQQPSPQYHRHRHLTRAEIRRRRTRRAVRRVGVITALLMVLALGVGFVSGRMGLPAASADSSPAGSLASSSAVTTPGASSAANGGSSAPAASEPAASSTPSAESILLGGMTPEEAAEMLADPLMVLVNHHTQMPEDYTFDTKECGSATAINKTLQTEAADAFLAMQAAAAADGVTVWMQSGYRSVSYQTTLYNNKTQQYLDQGYDEATARELAAGIVNPPGYSEHNCGLAADLNSPEFTALEEGFENTAAFAWLTEHAEEYGFILRYPKGEEAEAVTEITYEPWHWRYVGPENAARINASGLYFEQYIETLQKLAAQGA</sequence>
<name>A0AA37IY28_9FIRM</name>
<evidence type="ECO:0000313" key="4">
    <source>
        <dbReference type="Proteomes" id="UP001055185"/>
    </source>
</evidence>
<keyword evidence="4" id="KW-1185">Reference proteome</keyword>
<feature type="region of interest" description="Disordered" evidence="1">
    <location>
        <begin position="56"/>
        <end position="103"/>
    </location>
</feature>
<evidence type="ECO:0000313" key="3">
    <source>
        <dbReference type="EMBL" id="GJN64385.1"/>
    </source>
</evidence>
<feature type="compositionally biased region" description="Basic residues" evidence="1">
    <location>
        <begin position="8"/>
        <end position="24"/>
    </location>
</feature>
<protein>
    <recommendedName>
        <fullName evidence="2">D-alanyl-D-alanine carboxypeptidase-like core domain-containing protein</fullName>
    </recommendedName>
</protein>
<accession>A0AA37IY28</accession>
<dbReference type="InterPro" id="IPR009045">
    <property type="entry name" value="Zn_M74/Hedgehog-like"/>
</dbReference>
<dbReference type="RefSeq" id="WP_238316584.1">
    <property type="nucleotide sequence ID" value="NZ_BQKV01000031.1"/>
</dbReference>
<evidence type="ECO:0000256" key="1">
    <source>
        <dbReference type="SAM" id="MobiDB-lite"/>
    </source>
</evidence>
<dbReference type="InterPro" id="IPR058193">
    <property type="entry name" value="VanY/YodJ_core_dom"/>
</dbReference>
<dbReference type="Pfam" id="PF02557">
    <property type="entry name" value="VanY"/>
    <property type="match status" value="1"/>
</dbReference>
<feature type="domain" description="D-alanyl-D-alanine carboxypeptidase-like core" evidence="2">
    <location>
        <begin position="152"/>
        <end position="290"/>
    </location>
</feature>
<comment type="caution">
    <text evidence="3">The sequence shown here is derived from an EMBL/GenBank/DDBJ whole genome shotgun (WGS) entry which is preliminary data.</text>
</comment>
<dbReference type="CDD" id="cd14852">
    <property type="entry name" value="LD-carboxypeptidase"/>
    <property type="match status" value="1"/>
</dbReference>
<dbReference type="PANTHER" id="PTHR34385:SF1">
    <property type="entry name" value="PEPTIDOGLYCAN L-ALANYL-D-GLUTAMATE ENDOPEPTIDASE CWLK"/>
    <property type="match status" value="1"/>
</dbReference>
<dbReference type="EMBL" id="BQKV01000031">
    <property type="protein sequence ID" value="GJN64385.1"/>
    <property type="molecule type" value="Genomic_DNA"/>
</dbReference>
<dbReference type="AlphaFoldDB" id="A0AA37IY28"/>